<evidence type="ECO:0008006" key="3">
    <source>
        <dbReference type="Google" id="ProtNLM"/>
    </source>
</evidence>
<dbReference type="AlphaFoldDB" id="A0A5S5BWS1"/>
<proteinExistence type="predicted"/>
<evidence type="ECO:0000313" key="2">
    <source>
        <dbReference type="Proteomes" id="UP000324376"/>
    </source>
</evidence>
<organism evidence="1 2">
    <name type="scientific">Aquimarina intermedia</name>
    <dbReference type="NCBI Taxonomy" id="350814"/>
    <lineage>
        <taxon>Bacteria</taxon>
        <taxon>Pseudomonadati</taxon>
        <taxon>Bacteroidota</taxon>
        <taxon>Flavobacteriia</taxon>
        <taxon>Flavobacteriales</taxon>
        <taxon>Flavobacteriaceae</taxon>
        <taxon>Aquimarina</taxon>
    </lineage>
</organism>
<dbReference type="SUPFAM" id="SSF49478">
    <property type="entry name" value="Cna protein B-type domain"/>
    <property type="match status" value="1"/>
</dbReference>
<comment type="caution">
    <text evidence="1">The sequence shown here is derived from an EMBL/GenBank/DDBJ whole genome shotgun (WGS) entry which is preliminary data.</text>
</comment>
<name>A0A5S5BWS1_9FLAO</name>
<dbReference type="Proteomes" id="UP000324376">
    <property type="component" value="Unassembled WGS sequence"/>
</dbReference>
<reference evidence="1 2" key="1">
    <citation type="submission" date="2019-07" db="EMBL/GenBank/DDBJ databases">
        <title>Genomic Encyclopedia of Archaeal and Bacterial Type Strains, Phase II (KMG-II): from individual species to whole genera.</title>
        <authorList>
            <person name="Goeker M."/>
        </authorList>
    </citation>
    <scope>NUCLEOTIDE SEQUENCE [LARGE SCALE GENOMIC DNA]</scope>
    <source>
        <strain evidence="1 2">DSM 17527</strain>
    </source>
</reference>
<evidence type="ECO:0000313" key="1">
    <source>
        <dbReference type="EMBL" id="TYP71429.1"/>
    </source>
</evidence>
<accession>A0A5S5BWS1</accession>
<sequence>MHYVTLSLLVVFFIMQILRGTIMEQGSHKPVFEAIILLNKEDSYSKDIAQVSNSKGHFKYPNLPKGRYMLVIVHDEYRKKKKSFFYNGGIKEIQIILEKK</sequence>
<protein>
    <recommendedName>
        <fullName evidence="3">Carboxypeptidase family protein</fullName>
    </recommendedName>
</protein>
<keyword evidence="2" id="KW-1185">Reference proteome</keyword>
<gene>
    <name evidence="1" type="ORF">BD809_10911</name>
</gene>
<dbReference type="Gene3D" id="2.60.40.1120">
    <property type="entry name" value="Carboxypeptidase-like, regulatory domain"/>
    <property type="match status" value="1"/>
</dbReference>
<dbReference type="EMBL" id="VNHU01000009">
    <property type="protein sequence ID" value="TYP71429.1"/>
    <property type="molecule type" value="Genomic_DNA"/>
</dbReference>